<sequence length="237" mass="26625">MYEGVHAHPDGEHAATVARHALTASELGYDGVVVRNHGDAPAEYDAEAVRDEYDVDVVDAVEVRTDDRSQAASLVKRFRDEYTLVCVHGQSPSLNRLAVETVEVDVLAHPMRGDGDVNHVLARAARENGVRLEFDLGPVFRETGGTRVRAIQRLRKLHDMVTQYDAPYVVTAGVESHLDWRHPRDLAAVPATFGFDPEWVRDGLREWGRLAARNRDRVGDSFIEPGVRRGRYEEDHR</sequence>
<keyword evidence="2 6" id="KW-0819">tRNA processing</keyword>
<evidence type="ECO:0000313" key="8">
    <source>
        <dbReference type="Proteomes" id="UP001057580"/>
    </source>
</evidence>
<dbReference type="GO" id="GO:0030677">
    <property type="term" value="C:ribonuclease P complex"/>
    <property type="evidence" value="ECO:0007669"/>
    <property type="project" value="UniProtKB-UniRule"/>
</dbReference>
<dbReference type="RefSeq" id="WP_260595138.1">
    <property type="nucleotide sequence ID" value="NZ_CP104003.1"/>
</dbReference>
<accession>A0A9E7R7F4</accession>
<keyword evidence="1 6" id="KW-0963">Cytoplasm</keyword>
<reference evidence="7" key="1">
    <citation type="submission" date="2022-09" db="EMBL/GenBank/DDBJ databases">
        <title>Diverse halophilic archaea isolated from saline environments.</title>
        <authorList>
            <person name="Cui H.-L."/>
        </authorList>
    </citation>
    <scope>NUCLEOTIDE SEQUENCE</scope>
    <source>
        <strain evidence="7">ZS-35-S2</strain>
    </source>
</reference>
<proteinExistence type="inferred from homology"/>
<evidence type="ECO:0000256" key="5">
    <source>
        <dbReference type="ARBA" id="ARBA00022801"/>
    </source>
</evidence>
<comment type="catalytic activity">
    <reaction evidence="6">
        <text>Endonucleolytic cleavage of RNA, removing 5'-extranucleotides from tRNA precursor.</text>
        <dbReference type="EC" id="3.1.26.5"/>
    </reaction>
</comment>
<comment type="similarity">
    <text evidence="6">Belongs to the eukaryotic/archaeal RNase P protein component 3 family.</text>
</comment>
<evidence type="ECO:0000256" key="3">
    <source>
        <dbReference type="ARBA" id="ARBA00022722"/>
    </source>
</evidence>
<dbReference type="AlphaFoldDB" id="A0A9E7R7F4"/>
<dbReference type="GO" id="GO:0004526">
    <property type="term" value="F:ribonuclease P activity"/>
    <property type="evidence" value="ECO:0007669"/>
    <property type="project" value="UniProtKB-UniRule"/>
</dbReference>
<keyword evidence="8" id="KW-1185">Reference proteome</keyword>
<evidence type="ECO:0000256" key="4">
    <source>
        <dbReference type="ARBA" id="ARBA00022759"/>
    </source>
</evidence>
<dbReference type="GO" id="GO:0005737">
    <property type="term" value="C:cytoplasm"/>
    <property type="evidence" value="ECO:0007669"/>
    <property type="project" value="UniProtKB-SubCell"/>
</dbReference>
<keyword evidence="5 6" id="KW-0378">Hydrolase</keyword>
<evidence type="ECO:0000256" key="1">
    <source>
        <dbReference type="ARBA" id="ARBA00022490"/>
    </source>
</evidence>
<dbReference type="InterPro" id="IPR016195">
    <property type="entry name" value="Pol/histidinol_Pase-like"/>
</dbReference>
<evidence type="ECO:0000256" key="2">
    <source>
        <dbReference type="ARBA" id="ARBA00022694"/>
    </source>
</evidence>
<comment type="subcellular location">
    <subcellularLocation>
        <location evidence="6">Cytoplasm</location>
    </subcellularLocation>
</comment>
<dbReference type="GO" id="GO:0001682">
    <property type="term" value="P:tRNA 5'-leader removal"/>
    <property type="evidence" value="ECO:0007669"/>
    <property type="project" value="UniProtKB-UniRule"/>
</dbReference>
<organism evidence="7 8">
    <name type="scientific">Salinirubellus salinus</name>
    <dbReference type="NCBI Taxonomy" id="1364945"/>
    <lineage>
        <taxon>Archaea</taxon>
        <taxon>Methanobacteriati</taxon>
        <taxon>Methanobacteriota</taxon>
        <taxon>Stenosarchaea group</taxon>
        <taxon>Halobacteria</taxon>
        <taxon>Halobacteriales</taxon>
        <taxon>Natronomonadaceae</taxon>
        <taxon>Salinirubellus</taxon>
    </lineage>
</organism>
<dbReference type="Gene3D" id="3.20.20.140">
    <property type="entry name" value="Metal-dependent hydrolases"/>
    <property type="match status" value="1"/>
</dbReference>
<evidence type="ECO:0000256" key="6">
    <source>
        <dbReference type="HAMAP-Rule" id="MF_00756"/>
    </source>
</evidence>
<dbReference type="EC" id="3.1.26.5" evidence="6"/>
<dbReference type="InterPro" id="IPR002738">
    <property type="entry name" value="RNase_P_p30"/>
</dbReference>
<keyword evidence="4 6" id="KW-0255">Endonuclease</keyword>
<comment type="subunit">
    <text evidence="6">Consists of a catalytic RNA component and at least 4-5 protein subunits.</text>
</comment>
<dbReference type="InterPro" id="IPR023539">
    <property type="entry name" value="RNase_P_comp-3_arc"/>
</dbReference>
<dbReference type="Proteomes" id="UP001057580">
    <property type="component" value="Chromosome"/>
</dbReference>
<protein>
    <recommendedName>
        <fullName evidence="6">Ribonuclease P protein component 3</fullName>
        <shortName evidence="6">RNase P component 3</shortName>
        <ecNumber evidence="6">3.1.26.5</ecNumber>
    </recommendedName>
    <alternativeName>
        <fullName evidence="6">Rpp30</fullName>
    </alternativeName>
</protein>
<dbReference type="KEGG" id="ssai:N0B31_06935"/>
<dbReference type="Pfam" id="PF01876">
    <property type="entry name" value="RNase_P_p30"/>
    <property type="match status" value="1"/>
</dbReference>
<dbReference type="GeneID" id="74942143"/>
<dbReference type="HAMAP" id="MF_00756">
    <property type="entry name" value="RNase_P_3"/>
    <property type="match status" value="1"/>
</dbReference>
<dbReference type="SUPFAM" id="SSF89550">
    <property type="entry name" value="PHP domain-like"/>
    <property type="match status" value="1"/>
</dbReference>
<keyword evidence="3 6" id="KW-0540">Nuclease</keyword>
<evidence type="ECO:0000313" key="7">
    <source>
        <dbReference type="EMBL" id="UWM56018.1"/>
    </source>
</evidence>
<name>A0A9E7R7F4_9EURY</name>
<dbReference type="EMBL" id="CP104003">
    <property type="protein sequence ID" value="UWM56018.1"/>
    <property type="molecule type" value="Genomic_DNA"/>
</dbReference>
<comment type="function">
    <text evidence="6">Part of ribonuclease P, a protein complex that generates mature tRNA molecules by cleaving their 5'-ends.</text>
</comment>
<gene>
    <name evidence="6" type="primary">rnp3</name>
    <name evidence="7" type="ORF">N0B31_06935</name>
</gene>